<evidence type="ECO:0000313" key="1">
    <source>
        <dbReference type="EMBL" id="KAE9386711.1"/>
    </source>
</evidence>
<protein>
    <submittedName>
        <fullName evidence="1">Uncharacterized protein</fullName>
    </submittedName>
</protein>
<evidence type="ECO:0000313" key="2">
    <source>
        <dbReference type="Proteomes" id="UP000799118"/>
    </source>
</evidence>
<keyword evidence="2" id="KW-1185">Reference proteome</keyword>
<reference evidence="1" key="1">
    <citation type="journal article" date="2019" name="Environ. Microbiol.">
        <title>Fungal ecological strategies reflected in gene transcription - a case study of two litter decomposers.</title>
        <authorList>
            <person name="Barbi F."/>
            <person name="Kohler A."/>
            <person name="Barry K."/>
            <person name="Baskaran P."/>
            <person name="Daum C."/>
            <person name="Fauchery L."/>
            <person name="Ihrmark K."/>
            <person name="Kuo A."/>
            <person name="LaButti K."/>
            <person name="Lipzen A."/>
            <person name="Morin E."/>
            <person name="Grigoriev I.V."/>
            <person name="Henrissat B."/>
            <person name="Lindahl B."/>
            <person name="Martin F."/>
        </authorList>
    </citation>
    <scope>NUCLEOTIDE SEQUENCE</scope>
    <source>
        <strain evidence="1">JB14</strain>
    </source>
</reference>
<proteinExistence type="predicted"/>
<dbReference type="AlphaFoldDB" id="A0A6A4GLY3"/>
<dbReference type="OrthoDB" id="3252425at2759"/>
<gene>
    <name evidence="1" type="ORF">BT96DRAFT_838809</name>
</gene>
<sequence>MQEVQTALGKESYFINRFGHAADYICIQIHNISNKTINSSTRLLLAEKKIVTDLQMPAKQIPCNVRTHWNSTFNKVNMAIQYRTPLNSLINDSDNGLTCFSLFSTEWII</sequence>
<name>A0A6A4GLY3_9AGAR</name>
<dbReference type="EMBL" id="ML769854">
    <property type="protein sequence ID" value="KAE9386711.1"/>
    <property type="molecule type" value="Genomic_DNA"/>
</dbReference>
<accession>A0A6A4GLY3</accession>
<dbReference type="Proteomes" id="UP000799118">
    <property type="component" value="Unassembled WGS sequence"/>
</dbReference>
<organism evidence="1 2">
    <name type="scientific">Gymnopus androsaceus JB14</name>
    <dbReference type="NCBI Taxonomy" id="1447944"/>
    <lineage>
        <taxon>Eukaryota</taxon>
        <taxon>Fungi</taxon>
        <taxon>Dikarya</taxon>
        <taxon>Basidiomycota</taxon>
        <taxon>Agaricomycotina</taxon>
        <taxon>Agaricomycetes</taxon>
        <taxon>Agaricomycetidae</taxon>
        <taxon>Agaricales</taxon>
        <taxon>Marasmiineae</taxon>
        <taxon>Omphalotaceae</taxon>
        <taxon>Gymnopus</taxon>
    </lineage>
</organism>